<protein>
    <submittedName>
        <fullName evidence="5">MHD2 domain-containing protein</fullName>
    </submittedName>
</protein>
<dbReference type="GO" id="GO:0099525">
    <property type="term" value="P:presynaptic dense core vesicle exocytosis"/>
    <property type="evidence" value="ECO:0007669"/>
    <property type="project" value="TreeGrafter"/>
</dbReference>
<dbReference type="InterPro" id="IPR010439">
    <property type="entry name" value="MUN_dom"/>
</dbReference>
<dbReference type="OrthoDB" id="5831756at2759"/>
<dbReference type="Proteomes" id="UP000274429">
    <property type="component" value="Unassembled WGS sequence"/>
</dbReference>
<dbReference type="AlphaFoldDB" id="A0A0R3X975"/>
<sequence length="697" mass="78470">MFNYLCDKNPPVYLPRQAPKRKSVTVRSLPTPSFVDLVVLINWPFDLMQEELWRVFFDPLGQEKSDEFAMRYGIESIFQAMTHFACLTTKYNCVCVLAQLSTLLANINAFYAHTRSNNSQPASERFAASNFGREKFIKILDNLHNALRIDLSKYRTMFPVSQPERLADMKSTVDVLTSITFFRLKVQELAAPPRTFQVLRECIRACMKATYECLSDNVQALYGGNFQDINLGDLSAEMMWNLLAEDIAVGLTQHYDAVIRRLINTTSTTTATSRQKRSAPTTTVEQTGEQITTTRFSKAKIKTSDYLNLCFCIKWFYNTYVQPSRRNRKEDCPEYAKWEAGSTVGLVVTLFDGAVERKQTVENVLLAYSESVQLDFVQFKSGPRIACILINNTQQLRVQLEKVYEAMEGEDFNLHEETREQLTKLQVRLKNVVDLLVIAFASGFEEDIQMSVLEMGSVLQGCKVPTHSGGVEQMESDCENCLRPLMDYFELVLSAQASSCEKTVLKRLLKEIWRITMENSEKLVVLLGQHHLPLPSLQHHALSIGLAGAKGTTSARLIGGAQSLLSHVGRNVSAAKLLQDFASDSSAVNRGLTPYQCEVLTNCLETVQIYFHAGGRGLKRSFLQRSPELYNLQQALALYSQNTDALLKDYVTTEVYIMVTISPDDACGYLNAQVEAFKHPGTGEQKVIVKGKGSSHH</sequence>
<feature type="domain" description="MHD2" evidence="2">
    <location>
        <begin position="479"/>
        <end position="650"/>
    </location>
</feature>
<dbReference type="GO" id="GO:0017075">
    <property type="term" value="F:syntaxin-1 binding"/>
    <property type="evidence" value="ECO:0007669"/>
    <property type="project" value="TreeGrafter"/>
</dbReference>
<dbReference type="GO" id="GO:0019992">
    <property type="term" value="F:diacylglycerol binding"/>
    <property type="evidence" value="ECO:0007669"/>
    <property type="project" value="InterPro"/>
</dbReference>
<dbReference type="Gene3D" id="1.20.58.1100">
    <property type="match status" value="1"/>
</dbReference>
<dbReference type="WBParaSite" id="TTAC_0001010001-mRNA-1">
    <property type="protein sequence ID" value="TTAC_0001010001-mRNA-1"/>
    <property type="gene ID" value="TTAC_0001010001"/>
</dbReference>
<proteinExistence type="predicted"/>
<dbReference type="PANTHER" id="PTHR10480">
    <property type="entry name" value="PROTEIN UNC-13 HOMOLOG"/>
    <property type="match status" value="1"/>
</dbReference>
<dbReference type="GO" id="GO:0016082">
    <property type="term" value="P:synaptic vesicle priming"/>
    <property type="evidence" value="ECO:0007669"/>
    <property type="project" value="TreeGrafter"/>
</dbReference>
<dbReference type="EMBL" id="UYWX01021297">
    <property type="protein sequence ID" value="VDM35065.1"/>
    <property type="molecule type" value="Genomic_DNA"/>
</dbReference>
<dbReference type="GO" id="GO:0098831">
    <property type="term" value="C:presynaptic active zone cytoplasmic component"/>
    <property type="evidence" value="ECO:0007669"/>
    <property type="project" value="TreeGrafter"/>
</dbReference>
<dbReference type="GO" id="GO:0061789">
    <property type="term" value="P:dense core granule priming"/>
    <property type="evidence" value="ECO:0007669"/>
    <property type="project" value="TreeGrafter"/>
</dbReference>
<name>A0A0R3X975_HYDTA</name>
<gene>
    <name evidence="3" type="ORF">TTAC_LOCUS10085</name>
</gene>
<feature type="coiled-coil region" evidence="1">
    <location>
        <begin position="390"/>
        <end position="435"/>
    </location>
</feature>
<dbReference type="GO" id="GO:0035249">
    <property type="term" value="P:synaptic transmission, glutamatergic"/>
    <property type="evidence" value="ECO:0007669"/>
    <property type="project" value="TreeGrafter"/>
</dbReference>
<evidence type="ECO:0000256" key="1">
    <source>
        <dbReference type="SAM" id="Coils"/>
    </source>
</evidence>
<dbReference type="GO" id="GO:0031594">
    <property type="term" value="C:neuromuscular junction"/>
    <property type="evidence" value="ECO:0007669"/>
    <property type="project" value="TreeGrafter"/>
</dbReference>
<evidence type="ECO:0000313" key="5">
    <source>
        <dbReference type="WBParaSite" id="TTAC_0001010001-mRNA-1"/>
    </source>
</evidence>
<dbReference type="STRING" id="6205.A0A0R3X975"/>
<evidence type="ECO:0000259" key="2">
    <source>
        <dbReference type="PROSITE" id="PS51259"/>
    </source>
</evidence>
<organism evidence="5">
    <name type="scientific">Hydatigena taeniaeformis</name>
    <name type="common">Feline tapeworm</name>
    <name type="synonym">Taenia taeniaeformis</name>
    <dbReference type="NCBI Taxonomy" id="6205"/>
    <lineage>
        <taxon>Eukaryota</taxon>
        <taxon>Metazoa</taxon>
        <taxon>Spiralia</taxon>
        <taxon>Lophotrochozoa</taxon>
        <taxon>Platyhelminthes</taxon>
        <taxon>Cestoda</taxon>
        <taxon>Eucestoda</taxon>
        <taxon>Cyclophyllidea</taxon>
        <taxon>Taeniidae</taxon>
        <taxon>Hydatigera</taxon>
    </lineage>
</organism>
<dbReference type="PROSITE" id="PS51259">
    <property type="entry name" value="MHD2"/>
    <property type="match status" value="1"/>
</dbReference>
<dbReference type="GO" id="GO:0043195">
    <property type="term" value="C:terminal bouton"/>
    <property type="evidence" value="ECO:0007669"/>
    <property type="project" value="TreeGrafter"/>
</dbReference>
<evidence type="ECO:0000313" key="4">
    <source>
        <dbReference type="Proteomes" id="UP000274429"/>
    </source>
</evidence>
<dbReference type="Pfam" id="PF06292">
    <property type="entry name" value="MUN"/>
    <property type="match status" value="1"/>
</dbReference>
<dbReference type="GO" id="GO:0005516">
    <property type="term" value="F:calmodulin binding"/>
    <property type="evidence" value="ECO:0007669"/>
    <property type="project" value="TreeGrafter"/>
</dbReference>
<dbReference type="InterPro" id="IPR014772">
    <property type="entry name" value="Munc13_dom-2"/>
</dbReference>
<reference evidence="5" key="1">
    <citation type="submission" date="2017-02" db="UniProtKB">
        <authorList>
            <consortium name="WormBaseParasite"/>
        </authorList>
    </citation>
    <scope>IDENTIFICATION</scope>
</reference>
<evidence type="ECO:0000313" key="3">
    <source>
        <dbReference type="EMBL" id="VDM35065.1"/>
    </source>
</evidence>
<reference evidence="3 4" key="2">
    <citation type="submission" date="2018-11" db="EMBL/GenBank/DDBJ databases">
        <authorList>
            <consortium name="Pathogen Informatics"/>
        </authorList>
    </citation>
    <scope>NUCLEOTIDE SEQUENCE [LARGE SCALE GENOMIC DNA]</scope>
</reference>
<keyword evidence="4" id="KW-1185">Reference proteome</keyword>
<dbReference type="GO" id="GO:0030672">
    <property type="term" value="C:synaptic vesicle membrane"/>
    <property type="evidence" value="ECO:0007669"/>
    <property type="project" value="TreeGrafter"/>
</dbReference>
<keyword evidence="1" id="KW-0175">Coiled coil</keyword>
<dbReference type="GO" id="GO:0016081">
    <property type="term" value="P:synaptic vesicle docking"/>
    <property type="evidence" value="ECO:0007669"/>
    <property type="project" value="TreeGrafter"/>
</dbReference>
<dbReference type="PANTHER" id="PTHR10480:SF12">
    <property type="entry name" value="UNC-13, ISOFORM E"/>
    <property type="match status" value="1"/>
</dbReference>
<dbReference type="Gene3D" id="1.10.357.50">
    <property type="match status" value="1"/>
</dbReference>
<dbReference type="GO" id="GO:0042734">
    <property type="term" value="C:presynaptic membrane"/>
    <property type="evidence" value="ECO:0007669"/>
    <property type="project" value="TreeGrafter"/>
</dbReference>
<accession>A0A0R3X975</accession>
<dbReference type="InterPro" id="IPR027080">
    <property type="entry name" value="Unc-13"/>
</dbReference>